<proteinExistence type="predicted"/>
<dbReference type="SUPFAM" id="SSF81853">
    <property type="entry name" value="Family 10 polysaccharide lyase"/>
    <property type="match status" value="1"/>
</dbReference>
<reference evidence="1 2" key="1">
    <citation type="submission" date="2019-07" db="EMBL/GenBank/DDBJ databases">
        <title>Whole genome shotgun sequence of Actinotalea fermentans NBRC 105374.</title>
        <authorList>
            <person name="Hosoyama A."/>
            <person name="Uohara A."/>
            <person name="Ohji S."/>
            <person name="Ichikawa N."/>
        </authorList>
    </citation>
    <scope>NUCLEOTIDE SEQUENCE [LARGE SCALE GENOMIC DNA]</scope>
    <source>
        <strain evidence="1 2">NBRC 105374</strain>
    </source>
</reference>
<gene>
    <name evidence="1" type="ORF">AFE02nite_33470</name>
</gene>
<sequence length="660" mass="71124">MVRVVDVWALASDGVTLTRRLTVQPHGPASGAVHVGLDLELPGVRPRYFAPGMAYAPGQWARGGCFTYADHRLAYPVVAAHVGERGAVLSLERQSLATYDAAPERRPGQTVYRQRTDVGSVGFRAGDRAALCAAWPYAEVDESAMLDAQRSPAVALHPVGDGLDVVVRYRLRLLPAADYVSAVRGVFGAVVAAVAPEPSPLPVSLEESIALRLDSAAKTYTRFADGFAGFVLNVDPDRGYASQAKAFGASFADHHMDGSREILEFGFTGRQLNIAAMLARRSPRQWRDRAAAVVDGFVERMTTPSGWVHTLWDAGRGRPLFACGDPSGTVMHYLGRSDAPGTYTRMMCEAGSDLLLNVDLRARDDVVRGRWWAAAVRLAEFLVRVQEPDGAWYRAYAPDGSPLTGDWLGDAGSGGKSATGTVVPFLLDVAARADDGARYIAAARRAAGYILAEQTASDEYRGGTLDNPNVVDKEAAFIAMRALLAVHRHDPDPALLEGARRAAVLAVTWHSIWEVPAVPGTRLATERVRSVGWGGINPVWGVGVTDIYSLFFLADLHELAGLVGDQLFAEVARLSAHSSLQILAVPHDRHGLADAGMQPEGISFCPQGVDDGLIAKGDTWGGLAWPYTAGTFALERYLEACARDRKSPEHDRARPTEVWQ</sequence>
<keyword evidence="2" id="KW-1185">Reference proteome</keyword>
<evidence type="ECO:0000313" key="2">
    <source>
        <dbReference type="Proteomes" id="UP000321484"/>
    </source>
</evidence>
<dbReference type="Proteomes" id="UP000321484">
    <property type="component" value="Unassembled WGS sequence"/>
</dbReference>
<name>A0A511Z2D8_9CELL</name>
<protein>
    <submittedName>
        <fullName evidence="1">Uncharacterized protein</fullName>
    </submittedName>
</protein>
<comment type="caution">
    <text evidence="1">The sequence shown here is derived from an EMBL/GenBank/DDBJ whole genome shotgun (WGS) entry which is preliminary data.</text>
</comment>
<accession>A0A511Z2D8</accession>
<organism evidence="1 2">
    <name type="scientific">Actinotalea fermentans</name>
    <dbReference type="NCBI Taxonomy" id="43671"/>
    <lineage>
        <taxon>Bacteria</taxon>
        <taxon>Bacillati</taxon>
        <taxon>Actinomycetota</taxon>
        <taxon>Actinomycetes</taxon>
        <taxon>Micrococcales</taxon>
        <taxon>Cellulomonadaceae</taxon>
        <taxon>Actinotalea</taxon>
    </lineage>
</organism>
<dbReference type="EMBL" id="BJYK01000014">
    <property type="protein sequence ID" value="GEN81613.1"/>
    <property type="molecule type" value="Genomic_DNA"/>
</dbReference>
<dbReference type="AlphaFoldDB" id="A0A511Z2D8"/>
<evidence type="ECO:0000313" key="1">
    <source>
        <dbReference type="EMBL" id="GEN81613.1"/>
    </source>
</evidence>
<dbReference type="Gene3D" id="1.50.10.20">
    <property type="match status" value="1"/>
</dbReference>